<dbReference type="InterPro" id="IPR013107">
    <property type="entry name" value="Acyl-CoA_DH_C"/>
</dbReference>
<dbReference type="InterPro" id="IPR036250">
    <property type="entry name" value="AcylCo_DH-like_C"/>
</dbReference>
<keyword evidence="7" id="KW-1185">Reference proteome</keyword>
<dbReference type="EMBL" id="JAUJWV010000003">
    <property type="protein sequence ID" value="MDN7243179.1"/>
    <property type="molecule type" value="Genomic_DNA"/>
</dbReference>
<dbReference type="RefSeq" id="WP_301724722.1">
    <property type="nucleotide sequence ID" value="NZ_JAUJWV010000003.1"/>
</dbReference>
<dbReference type="EC" id="1.-.-.-" evidence="6"/>
<dbReference type="Gene3D" id="1.20.140.10">
    <property type="entry name" value="Butyryl-CoA Dehydrogenase, subunit A, domain 3"/>
    <property type="match status" value="1"/>
</dbReference>
<dbReference type="InterPro" id="IPR009100">
    <property type="entry name" value="AcylCoA_DH/oxidase_NM_dom_sf"/>
</dbReference>
<evidence type="ECO:0000313" key="7">
    <source>
        <dbReference type="Proteomes" id="UP001172055"/>
    </source>
</evidence>
<dbReference type="SUPFAM" id="SSF56645">
    <property type="entry name" value="Acyl-CoA dehydrogenase NM domain-like"/>
    <property type="match status" value="1"/>
</dbReference>
<dbReference type="PIRSF" id="PIRSF016578">
    <property type="entry name" value="HsaA"/>
    <property type="match status" value="1"/>
</dbReference>
<keyword evidence="1" id="KW-0285">Flavoprotein</keyword>
<dbReference type="InterPro" id="IPR006091">
    <property type="entry name" value="Acyl-CoA_Oxase/DH_mid-dom"/>
</dbReference>
<dbReference type="SUPFAM" id="SSF47203">
    <property type="entry name" value="Acyl-CoA dehydrogenase C-terminal domain-like"/>
    <property type="match status" value="1"/>
</dbReference>
<evidence type="ECO:0000256" key="2">
    <source>
        <dbReference type="ARBA" id="ARBA00023002"/>
    </source>
</evidence>
<evidence type="ECO:0000313" key="6">
    <source>
        <dbReference type="EMBL" id="MDN7243179.1"/>
    </source>
</evidence>
<evidence type="ECO:0000259" key="3">
    <source>
        <dbReference type="Pfam" id="PF02770"/>
    </source>
</evidence>
<dbReference type="Pfam" id="PF02770">
    <property type="entry name" value="Acyl-CoA_dh_M"/>
    <property type="match status" value="1"/>
</dbReference>
<dbReference type="Pfam" id="PF02771">
    <property type="entry name" value="Acyl-CoA_dh_N"/>
    <property type="match status" value="1"/>
</dbReference>
<dbReference type="CDD" id="cd00567">
    <property type="entry name" value="ACAD"/>
    <property type="match status" value="1"/>
</dbReference>
<keyword evidence="2 6" id="KW-0560">Oxidoreductase</keyword>
<protein>
    <submittedName>
        <fullName evidence="6">Acyl-CoA dehydrogenase family protein</fullName>
        <ecNumber evidence="6">1.-.-.-</ecNumber>
    </submittedName>
</protein>
<dbReference type="GO" id="GO:0016491">
    <property type="term" value="F:oxidoreductase activity"/>
    <property type="evidence" value="ECO:0007669"/>
    <property type="project" value="UniProtKB-KW"/>
</dbReference>
<dbReference type="PANTHER" id="PTHR43884:SF25">
    <property type="entry name" value="ACYL-COA DEHYDROGENASE YDBM-RELATED"/>
    <property type="match status" value="1"/>
</dbReference>
<evidence type="ECO:0000259" key="5">
    <source>
        <dbReference type="Pfam" id="PF08028"/>
    </source>
</evidence>
<proteinExistence type="predicted"/>
<dbReference type="InterPro" id="IPR013786">
    <property type="entry name" value="AcylCoA_DH/ox_N"/>
</dbReference>
<gene>
    <name evidence="6" type="ORF">QWY14_15350</name>
</gene>
<dbReference type="InterPro" id="IPR046373">
    <property type="entry name" value="Acyl-CoA_Oxase/DH_mid-dom_sf"/>
</dbReference>
<reference evidence="6 7" key="1">
    <citation type="submission" date="2023-06" db="EMBL/GenBank/DDBJ databases">
        <title>Novel species in genus Planococcus.</title>
        <authorList>
            <person name="Ning S."/>
        </authorList>
    </citation>
    <scope>NUCLEOTIDE SEQUENCE [LARGE SCALE GENOMIC DNA]</scope>
    <source>
        <strain evidence="6 7">N028</strain>
    </source>
</reference>
<dbReference type="Gene3D" id="1.10.540.10">
    <property type="entry name" value="Acyl-CoA dehydrogenase/oxidase, N-terminal domain"/>
    <property type="match status" value="1"/>
</dbReference>
<accession>A0ABT8N5L5</accession>
<feature type="domain" description="Acyl-CoA oxidase/dehydrogenase middle" evidence="3">
    <location>
        <begin position="123"/>
        <end position="215"/>
    </location>
</feature>
<sequence>MDLFAKTIEQQKLLDQIKKLQPEFQHREPELDAFGSFPFQNITELKKINYHLLTVPKEFGGQGFGLYEYILAQEAISEGSGATGLSIGWHVGIVLEYAENRHWHQESADWLMKKIGDGALINTAATESNAGSPLRGALPRTTAILEGTEWVVNGEKTYTSLSPVLDYIFVTATTDQGEVKTFIIPRDTAGVSIDESWDMLAMRGTASHTLILDNVRIPDSYILKPSDAQATAKGWLLHIPACYIGIAAAARSYAIEFAASYTPASLGNPIAETPNIKQTIGEMELELATARHLLYGTVERYEHAADKAAMEEALNVTKIAVTNAAINIVDKAMKIVGSRALSQSNPMHRHYLNVRAGLYNPPMEDMVKGQLASQAIQLFRSEEN</sequence>
<dbReference type="Pfam" id="PF08028">
    <property type="entry name" value="Acyl-CoA_dh_2"/>
    <property type="match status" value="1"/>
</dbReference>
<evidence type="ECO:0000256" key="1">
    <source>
        <dbReference type="ARBA" id="ARBA00022630"/>
    </source>
</evidence>
<organism evidence="6 7">
    <name type="scientific">Planococcus shixiaomingii</name>
    <dbReference type="NCBI Taxonomy" id="3058393"/>
    <lineage>
        <taxon>Bacteria</taxon>
        <taxon>Bacillati</taxon>
        <taxon>Bacillota</taxon>
        <taxon>Bacilli</taxon>
        <taxon>Bacillales</taxon>
        <taxon>Caryophanaceae</taxon>
        <taxon>Planococcus</taxon>
    </lineage>
</organism>
<comment type="caution">
    <text evidence="6">The sequence shown here is derived from an EMBL/GenBank/DDBJ whole genome shotgun (WGS) entry which is preliminary data.</text>
</comment>
<dbReference type="Gene3D" id="2.40.110.10">
    <property type="entry name" value="Butyryl-CoA Dehydrogenase, subunit A, domain 2"/>
    <property type="match status" value="1"/>
</dbReference>
<evidence type="ECO:0000259" key="4">
    <source>
        <dbReference type="Pfam" id="PF02771"/>
    </source>
</evidence>
<name>A0ABT8N5L5_9BACL</name>
<feature type="domain" description="Acyl-CoA dehydrogenase/oxidase N-terminal" evidence="4">
    <location>
        <begin position="9"/>
        <end position="95"/>
    </location>
</feature>
<dbReference type="PANTHER" id="PTHR43884">
    <property type="entry name" value="ACYL-COA DEHYDROGENASE"/>
    <property type="match status" value="1"/>
</dbReference>
<dbReference type="Proteomes" id="UP001172055">
    <property type="component" value="Unassembled WGS sequence"/>
</dbReference>
<feature type="domain" description="Acyl-CoA dehydrogenase C-terminal" evidence="5">
    <location>
        <begin position="240"/>
        <end position="356"/>
    </location>
</feature>
<dbReference type="InterPro" id="IPR037069">
    <property type="entry name" value="AcylCoA_DH/ox_N_sf"/>
</dbReference>